<feature type="active site" description="Proton donor/acceptor" evidence="9">
    <location>
        <position position="230"/>
    </location>
</feature>
<keyword evidence="5" id="KW-0378">Hydrolase</keyword>
<keyword evidence="7 9" id="KW-0573">Peptidoglycan synthesis</keyword>
<comment type="pathway">
    <text evidence="1 9">Cell wall biogenesis; peptidoglycan biosynthesis.</text>
</comment>
<evidence type="ECO:0000256" key="10">
    <source>
        <dbReference type="SAM" id="MobiDB-lite"/>
    </source>
</evidence>
<dbReference type="Gene3D" id="2.40.440.10">
    <property type="entry name" value="L,D-transpeptidase catalytic domain-like"/>
    <property type="match status" value="1"/>
</dbReference>
<evidence type="ECO:0000256" key="3">
    <source>
        <dbReference type="ARBA" id="ARBA00022676"/>
    </source>
</evidence>
<dbReference type="GO" id="GO:0071972">
    <property type="term" value="F:peptidoglycan L,D-transpeptidase activity"/>
    <property type="evidence" value="ECO:0007669"/>
    <property type="project" value="TreeGrafter"/>
</dbReference>
<dbReference type="Pfam" id="PF03734">
    <property type="entry name" value="YkuD"/>
    <property type="match status" value="1"/>
</dbReference>
<dbReference type="InterPro" id="IPR038063">
    <property type="entry name" value="Transpep_catalytic_dom"/>
</dbReference>
<evidence type="ECO:0000256" key="6">
    <source>
        <dbReference type="ARBA" id="ARBA00022960"/>
    </source>
</evidence>
<gene>
    <name evidence="12" type="ORF">BG36_21795</name>
    <name evidence="13" type="ORF">DES43_10617</name>
</gene>
<feature type="active site" description="Nucleophile" evidence="9">
    <location>
        <position position="246"/>
    </location>
</feature>
<protein>
    <submittedName>
        <fullName evidence="13">Lipoprotein-anchoring transpeptidase ErfK/SrfK</fullName>
    </submittedName>
</protein>
<dbReference type="InterPro" id="IPR050979">
    <property type="entry name" value="LD-transpeptidase"/>
</dbReference>
<reference evidence="12 14" key="1">
    <citation type="submission" date="2014-02" db="EMBL/GenBank/DDBJ databases">
        <title>Aquamicrobium defluvii Genome sequencing.</title>
        <authorList>
            <person name="Wang X."/>
        </authorList>
    </citation>
    <scope>NUCLEOTIDE SEQUENCE [LARGE SCALE GENOMIC DNA]</scope>
    <source>
        <strain evidence="12 14">W13Z1</strain>
    </source>
</reference>
<dbReference type="EMBL" id="JENY01000007">
    <property type="protein sequence ID" value="EXL09287.1"/>
    <property type="molecule type" value="Genomic_DNA"/>
</dbReference>
<evidence type="ECO:0000256" key="7">
    <source>
        <dbReference type="ARBA" id="ARBA00022984"/>
    </source>
</evidence>
<dbReference type="OrthoDB" id="8478453at2"/>
<dbReference type="eggNOG" id="COG1376">
    <property type="taxonomic scope" value="Bacteria"/>
</dbReference>
<dbReference type="AlphaFoldDB" id="A0A011TYR2"/>
<dbReference type="SUPFAM" id="SSF141523">
    <property type="entry name" value="L,D-transpeptidase catalytic domain-like"/>
    <property type="match status" value="1"/>
</dbReference>
<keyword evidence="15" id="KW-1185">Reference proteome</keyword>
<evidence type="ECO:0000256" key="4">
    <source>
        <dbReference type="ARBA" id="ARBA00022679"/>
    </source>
</evidence>
<feature type="region of interest" description="Disordered" evidence="10">
    <location>
        <begin position="1"/>
        <end position="37"/>
    </location>
</feature>
<dbReference type="UniPathway" id="UPA00219"/>
<dbReference type="EMBL" id="SNZF01000006">
    <property type="protein sequence ID" value="TDR36121.1"/>
    <property type="molecule type" value="Genomic_DNA"/>
</dbReference>
<comment type="similarity">
    <text evidence="2">Belongs to the YkuD family.</text>
</comment>
<name>A0A011TYR2_9HYPH</name>
<dbReference type="InterPro" id="IPR005490">
    <property type="entry name" value="LD_TPept_cat_dom"/>
</dbReference>
<dbReference type="PROSITE" id="PS52029">
    <property type="entry name" value="LD_TPASE"/>
    <property type="match status" value="1"/>
</dbReference>
<sequence>MSKLPRDPSSPVAGPVAGPAAAPAAAPGTGGAGSSSALPRRLLLQGMGATALMAAGGCTTGSSGFDALNLDYTSTGSIRPMRPSISVDRQITSPDVMYAGLTDGGFSVPEVPYQKIKPQFRRQIVVDPTGEAPGTIVVHTKDCLLYLVQPGGEAIRYGVGVGKAGFSWSGRANIQYGREWPTWTPPREMIQRRPELVKWQNGQPGGLDNPLGARALYIFQNGQDTLYRIHGSPEWWSIGQSVSSGCVRLINQDIIDLYNRVSKRNPIVVI</sequence>
<dbReference type="PANTHER" id="PTHR30582:SF24">
    <property type="entry name" value="L,D-TRANSPEPTIDASE ERFK_SRFK-RELATED"/>
    <property type="match status" value="1"/>
</dbReference>
<dbReference type="GO" id="GO:0071555">
    <property type="term" value="P:cell wall organization"/>
    <property type="evidence" value="ECO:0007669"/>
    <property type="project" value="UniProtKB-UniRule"/>
</dbReference>
<proteinExistence type="inferred from homology"/>
<dbReference type="PATRIC" id="fig|69279.3.peg.1275"/>
<dbReference type="Proteomes" id="UP000019849">
    <property type="component" value="Unassembled WGS sequence"/>
</dbReference>
<accession>A0A011TYR2</accession>
<feature type="domain" description="L,D-TPase catalytic" evidence="11">
    <location>
        <begin position="134"/>
        <end position="270"/>
    </location>
</feature>
<evidence type="ECO:0000256" key="8">
    <source>
        <dbReference type="ARBA" id="ARBA00023316"/>
    </source>
</evidence>
<dbReference type="GO" id="GO:0008360">
    <property type="term" value="P:regulation of cell shape"/>
    <property type="evidence" value="ECO:0007669"/>
    <property type="project" value="UniProtKB-UniRule"/>
</dbReference>
<feature type="compositionally biased region" description="Low complexity" evidence="10">
    <location>
        <begin position="9"/>
        <end position="27"/>
    </location>
</feature>
<evidence type="ECO:0000256" key="2">
    <source>
        <dbReference type="ARBA" id="ARBA00005992"/>
    </source>
</evidence>
<keyword evidence="8 9" id="KW-0961">Cell wall biogenesis/degradation</keyword>
<evidence type="ECO:0000259" key="11">
    <source>
        <dbReference type="PROSITE" id="PS52029"/>
    </source>
</evidence>
<evidence type="ECO:0000313" key="12">
    <source>
        <dbReference type="EMBL" id="EXL09287.1"/>
    </source>
</evidence>
<dbReference type="CDD" id="cd16913">
    <property type="entry name" value="YkuD_like"/>
    <property type="match status" value="1"/>
</dbReference>
<dbReference type="HOGENOM" id="CLU_042399_0_0_5"/>
<keyword evidence="13" id="KW-0449">Lipoprotein</keyword>
<dbReference type="PANTHER" id="PTHR30582">
    <property type="entry name" value="L,D-TRANSPEPTIDASE"/>
    <property type="match status" value="1"/>
</dbReference>
<evidence type="ECO:0000256" key="9">
    <source>
        <dbReference type="PROSITE-ProRule" id="PRU01373"/>
    </source>
</evidence>
<evidence type="ECO:0000256" key="1">
    <source>
        <dbReference type="ARBA" id="ARBA00004752"/>
    </source>
</evidence>
<reference evidence="13 15" key="2">
    <citation type="submission" date="2019-03" db="EMBL/GenBank/DDBJ databases">
        <title>Genomic Encyclopedia of Type Strains, Phase IV (KMG-IV): sequencing the most valuable type-strain genomes for metagenomic binning, comparative biology and taxonomic classification.</title>
        <authorList>
            <person name="Goeker M."/>
        </authorList>
    </citation>
    <scope>NUCLEOTIDE SEQUENCE [LARGE SCALE GENOMIC DNA]</scope>
    <source>
        <strain evidence="13 15">DSM 11603</strain>
    </source>
</reference>
<dbReference type="GO" id="GO:0016757">
    <property type="term" value="F:glycosyltransferase activity"/>
    <property type="evidence" value="ECO:0007669"/>
    <property type="project" value="UniProtKB-KW"/>
</dbReference>
<evidence type="ECO:0000313" key="13">
    <source>
        <dbReference type="EMBL" id="TDR36121.1"/>
    </source>
</evidence>
<keyword evidence="6 9" id="KW-0133">Cell shape</keyword>
<keyword evidence="4" id="KW-0808">Transferase</keyword>
<dbReference type="Proteomes" id="UP000294958">
    <property type="component" value="Unassembled WGS sequence"/>
</dbReference>
<keyword evidence="3" id="KW-0328">Glycosyltransferase</keyword>
<evidence type="ECO:0000313" key="15">
    <source>
        <dbReference type="Proteomes" id="UP000294958"/>
    </source>
</evidence>
<dbReference type="GO" id="GO:0005576">
    <property type="term" value="C:extracellular region"/>
    <property type="evidence" value="ECO:0007669"/>
    <property type="project" value="TreeGrafter"/>
</dbReference>
<dbReference type="FunFam" id="2.40.440.10:FF:000002">
    <property type="entry name" value="L,D-transpeptidase ErfK/SrfK"/>
    <property type="match status" value="1"/>
</dbReference>
<organism evidence="12 14">
    <name type="scientific">Aquamicrobium defluvii</name>
    <dbReference type="NCBI Taxonomy" id="69279"/>
    <lineage>
        <taxon>Bacteria</taxon>
        <taxon>Pseudomonadati</taxon>
        <taxon>Pseudomonadota</taxon>
        <taxon>Alphaproteobacteria</taxon>
        <taxon>Hyphomicrobiales</taxon>
        <taxon>Phyllobacteriaceae</taxon>
        <taxon>Aquamicrobium</taxon>
    </lineage>
</organism>
<evidence type="ECO:0000256" key="5">
    <source>
        <dbReference type="ARBA" id="ARBA00022801"/>
    </source>
</evidence>
<dbReference type="GO" id="GO:0018104">
    <property type="term" value="P:peptidoglycan-protein cross-linking"/>
    <property type="evidence" value="ECO:0007669"/>
    <property type="project" value="TreeGrafter"/>
</dbReference>
<dbReference type="STRING" id="69279.BG36_21795"/>
<comment type="caution">
    <text evidence="12">The sequence shown here is derived from an EMBL/GenBank/DDBJ whole genome shotgun (WGS) entry which is preliminary data.</text>
</comment>
<evidence type="ECO:0000313" key="14">
    <source>
        <dbReference type="Proteomes" id="UP000019849"/>
    </source>
</evidence>